<dbReference type="Proteomes" id="UP000245609">
    <property type="component" value="Unassembled WGS sequence"/>
</dbReference>
<comment type="caution">
    <text evidence="2">The sequence shown here is derived from an EMBL/GenBank/DDBJ whole genome shotgun (WGS) entry which is preliminary data.</text>
</comment>
<feature type="region of interest" description="Disordered" evidence="1">
    <location>
        <begin position="370"/>
        <end position="403"/>
    </location>
</feature>
<protein>
    <submittedName>
        <fullName evidence="2">Uncharacterized protein</fullName>
    </submittedName>
</protein>
<feature type="region of interest" description="Disordered" evidence="1">
    <location>
        <begin position="481"/>
        <end position="506"/>
    </location>
</feature>
<dbReference type="AlphaFoldDB" id="A0A2T9ZD79"/>
<feature type="region of interest" description="Disordered" evidence="1">
    <location>
        <begin position="522"/>
        <end position="565"/>
    </location>
</feature>
<reference evidence="2 3" key="1">
    <citation type="journal article" date="2018" name="MBio">
        <title>Comparative Genomics Reveals the Core Gene Toolbox for the Fungus-Insect Symbiosis.</title>
        <authorList>
            <person name="Wang Y."/>
            <person name="Stata M."/>
            <person name="Wang W."/>
            <person name="Stajich J.E."/>
            <person name="White M.M."/>
            <person name="Moncalvo J.M."/>
        </authorList>
    </citation>
    <scope>NUCLEOTIDE SEQUENCE [LARGE SCALE GENOMIC DNA]</scope>
    <source>
        <strain evidence="2 3">SC-DP-2</strain>
    </source>
</reference>
<organism evidence="2 3">
    <name type="scientific">Smittium megazygosporum</name>
    <dbReference type="NCBI Taxonomy" id="133381"/>
    <lineage>
        <taxon>Eukaryota</taxon>
        <taxon>Fungi</taxon>
        <taxon>Fungi incertae sedis</taxon>
        <taxon>Zoopagomycota</taxon>
        <taxon>Kickxellomycotina</taxon>
        <taxon>Harpellomycetes</taxon>
        <taxon>Harpellales</taxon>
        <taxon>Legeriomycetaceae</taxon>
        <taxon>Smittium</taxon>
    </lineage>
</organism>
<keyword evidence="3" id="KW-1185">Reference proteome</keyword>
<sequence length="565" mass="62919">MFGCCSSSPEPQDENHSRTSIPMVLEYSVPNIPLINSTHPLAESTTPKKTSNLNLDFDIQKNVRSSKVQKKESSVHVSHHIEYTSLDPKNNFISSDAIEVYEAFTIAEDSEKPSKEKEEAVSQKSKIFSRAVSVNKYLEKATQRPKNNIAISAMNSEHNRHIISPIFSKQYAYIFSDKDSSNHNFANQPTTRRSFSLIHSNHTSPTILTSRFAEQNNLPQYPKPALQKDFLYYDDTQNNISSSNKISNNTPLIQNNLIPIEQNTSSQSTKASRNAEYTVVDNSTSSLNHILFSKPRKVVLDDSYNPTHLDLDPSSLKSSKTILLSRKQTTPDIEIQGIPSEHLDSDDSFLENNSEPVYYDENLEKDLHFLSGSDQTQPTPSQNTMPSQSTTPSQSKSSDQEPLSHRVVLEPVSNDSDVFEDSNISFSEINPNKLNNSISSVDLSESLISQNSLSFSHQSLKNPNFNKSLYVSAIETHTANQQVLQKPQKSNPPSPPKPRTVTSSSDNLVKSILSKLEANSLSQTASIPSIAPNSTTSPPSDPDNRPTRRLVLNSKKPPTTNNPLY</sequence>
<evidence type="ECO:0000313" key="2">
    <source>
        <dbReference type="EMBL" id="PVV02541.1"/>
    </source>
</evidence>
<name>A0A2T9ZD79_9FUNG</name>
<evidence type="ECO:0000256" key="1">
    <source>
        <dbReference type="SAM" id="MobiDB-lite"/>
    </source>
</evidence>
<accession>A0A2T9ZD79</accession>
<feature type="compositionally biased region" description="Polar residues" evidence="1">
    <location>
        <begin position="556"/>
        <end position="565"/>
    </location>
</feature>
<dbReference type="EMBL" id="MBFS01000423">
    <property type="protein sequence ID" value="PVV02541.1"/>
    <property type="molecule type" value="Genomic_DNA"/>
</dbReference>
<proteinExistence type="predicted"/>
<gene>
    <name evidence="2" type="ORF">BB560_003002</name>
</gene>
<feature type="compositionally biased region" description="Low complexity" evidence="1">
    <location>
        <begin position="375"/>
        <end position="397"/>
    </location>
</feature>
<feature type="region of interest" description="Disordered" evidence="1">
    <location>
        <begin position="333"/>
        <end position="353"/>
    </location>
</feature>
<evidence type="ECO:0000313" key="3">
    <source>
        <dbReference type="Proteomes" id="UP000245609"/>
    </source>
</evidence>
<dbReference type="OrthoDB" id="10679277at2759"/>